<organism evidence="3 4">
    <name type="scientific">Sorangium cellulosum So0157-2</name>
    <dbReference type="NCBI Taxonomy" id="1254432"/>
    <lineage>
        <taxon>Bacteria</taxon>
        <taxon>Pseudomonadati</taxon>
        <taxon>Myxococcota</taxon>
        <taxon>Polyangia</taxon>
        <taxon>Polyangiales</taxon>
        <taxon>Polyangiaceae</taxon>
        <taxon>Sorangium</taxon>
    </lineage>
</organism>
<dbReference type="KEGG" id="scu:SCE1572_30345"/>
<evidence type="ECO:0000313" key="4">
    <source>
        <dbReference type="Proteomes" id="UP000014803"/>
    </source>
</evidence>
<dbReference type="eggNOG" id="COG3521">
    <property type="taxonomic scope" value="Bacteria"/>
</dbReference>
<dbReference type="InterPro" id="IPR017734">
    <property type="entry name" value="T6SS_SciN"/>
</dbReference>
<keyword evidence="2" id="KW-0812">Transmembrane</keyword>
<protein>
    <recommendedName>
        <fullName evidence="5">Type VI secretion protein</fullName>
    </recommendedName>
</protein>
<dbReference type="Proteomes" id="UP000014803">
    <property type="component" value="Chromosome"/>
</dbReference>
<sequence>MVAFAKLLQRSMWLGEPRSPSPAGEGPPRRPAPRPGPASLARGAAAGKVAAAVAAATLAAAVFAGLPAAVAGCTSPAPPPAAPEPCDVQIVTLSIYASDNINPNENGNPRPVVVRLYQLKSSARMENATYDQILLRDKETLEDDLAKVDEVEVFPNDLVEVKFERLPDASHLVGAALFHSPKGSSWKTFYEFPLPPGEAQCGGRESDAGPPVADPRVAFFIDSTKIDNGVEMDESMFPNATAVRRLNLPKKAAAPEAPSAPRR</sequence>
<evidence type="ECO:0008006" key="5">
    <source>
        <dbReference type="Google" id="ProtNLM"/>
    </source>
</evidence>
<dbReference type="AlphaFoldDB" id="S4Y2K4"/>
<dbReference type="Pfam" id="PF12790">
    <property type="entry name" value="T6SS-SciN"/>
    <property type="match status" value="1"/>
</dbReference>
<gene>
    <name evidence="3" type="ORF">SCE1572_30345</name>
</gene>
<feature type="transmembrane region" description="Helical" evidence="2">
    <location>
        <begin position="49"/>
        <end position="70"/>
    </location>
</feature>
<reference evidence="3 4" key="1">
    <citation type="journal article" date="2013" name="Sci. Rep.">
        <title>Extraordinary expansion of a Sorangium cellulosum genome from an alkaline milieu.</title>
        <authorList>
            <person name="Han K."/>
            <person name="Li Z.F."/>
            <person name="Peng R."/>
            <person name="Zhu L.P."/>
            <person name="Zhou T."/>
            <person name="Wang L.G."/>
            <person name="Li S.G."/>
            <person name="Zhang X.B."/>
            <person name="Hu W."/>
            <person name="Wu Z.H."/>
            <person name="Qin N."/>
            <person name="Li Y.Z."/>
        </authorList>
    </citation>
    <scope>NUCLEOTIDE SEQUENCE [LARGE SCALE GENOMIC DNA]</scope>
    <source>
        <strain evidence="3 4">So0157-2</strain>
    </source>
</reference>
<accession>S4Y2K4</accession>
<feature type="region of interest" description="Disordered" evidence="1">
    <location>
        <begin position="14"/>
        <end position="41"/>
    </location>
</feature>
<dbReference type="RefSeq" id="WP_020737977.1">
    <property type="nucleotide sequence ID" value="NC_021658.1"/>
</dbReference>
<dbReference type="PANTHER" id="PTHR37625:SF4">
    <property type="entry name" value="OUTER MEMBRANE LIPOPROTEIN"/>
    <property type="match status" value="1"/>
</dbReference>
<evidence type="ECO:0000256" key="1">
    <source>
        <dbReference type="SAM" id="MobiDB-lite"/>
    </source>
</evidence>
<dbReference type="STRING" id="1254432.SCE1572_30345"/>
<proteinExistence type="predicted"/>
<dbReference type="Gene3D" id="2.60.40.4150">
    <property type="entry name" value="Type VI secretion system, lipoprotein SciN"/>
    <property type="match status" value="1"/>
</dbReference>
<evidence type="ECO:0000256" key="2">
    <source>
        <dbReference type="SAM" id="Phobius"/>
    </source>
</evidence>
<keyword evidence="2" id="KW-0472">Membrane</keyword>
<dbReference type="HOGENOM" id="CLU_1057280_0_0_7"/>
<dbReference type="PATRIC" id="fig|1254432.3.peg.6849"/>
<keyword evidence="2" id="KW-1133">Transmembrane helix</keyword>
<dbReference type="InterPro" id="IPR038706">
    <property type="entry name" value="Type_VI_SciN-like_sf"/>
</dbReference>
<dbReference type="NCBIfam" id="TIGR03352">
    <property type="entry name" value="VI_chp_3"/>
    <property type="match status" value="1"/>
</dbReference>
<name>S4Y2K4_SORCE</name>
<dbReference type="EMBL" id="CP003969">
    <property type="protein sequence ID" value="AGP38405.1"/>
    <property type="molecule type" value="Genomic_DNA"/>
</dbReference>
<dbReference type="OrthoDB" id="7724415at2"/>
<feature type="compositionally biased region" description="Low complexity" evidence="1">
    <location>
        <begin position="17"/>
        <end position="26"/>
    </location>
</feature>
<evidence type="ECO:0000313" key="3">
    <source>
        <dbReference type="EMBL" id="AGP38405.1"/>
    </source>
</evidence>
<dbReference type="PANTHER" id="PTHR37625">
    <property type="entry name" value="OUTER MEMBRANE LIPOPROTEIN-RELATED"/>
    <property type="match status" value="1"/>
</dbReference>